<dbReference type="NCBIfam" id="TIGR00254">
    <property type="entry name" value="GGDEF"/>
    <property type="match status" value="1"/>
</dbReference>
<dbReference type="InterPro" id="IPR050469">
    <property type="entry name" value="Diguanylate_Cyclase"/>
</dbReference>
<dbReference type="PROSITE" id="PS50887">
    <property type="entry name" value="GGDEF"/>
    <property type="match status" value="1"/>
</dbReference>
<dbReference type="EC" id="2.7.7.65" evidence="1"/>
<evidence type="ECO:0000259" key="3">
    <source>
        <dbReference type="PROSITE" id="PS50887"/>
    </source>
</evidence>
<organism evidence="4 5">
    <name type="scientific">Roseateles agri</name>
    <dbReference type="NCBI Taxonomy" id="3098619"/>
    <lineage>
        <taxon>Bacteria</taxon>
        <taxon>Pseudomonadati</taxon>
        <taxon>Pseudomonadota</taxon>
        <taxon>Betaproteobacteria</taxon>
        <taxon>Burkholderiales</taxon>
        <taxon>Sphaerotilaceae</taxon>
        <taxon>Roseateles</taxon>
    </lineage>
</organism>
<dbReference type="RefSeq" id="WP_320426857.1">
    <property type="nucleotide sequence ID" value="NZ_JAXCLA010000012.1"/>
</dbReference>
<dbReference type="SUPFAM" id="SSF48452">
    <property type="entry name" value="TPR-like"/>
    <property type="match status" value="2"/>
</dbReference>
<sequence length="539" mass="59349">MHDTSTGQQHGNPIAGWLQDAQAHSGGDLVQGLALARRAWDAAVDQGYVEEQLEAGRLLARFHLRRGELTEMLAIGQQLLPLQRALGTSPPLCGLLRMMALGAAELGDFETALACANENMAAARELGDTRLVSVALNAVGACFERMGDPWQAERLMNEATALLGDLATDYENMVAHNNLATVALGTYHLLNHSGHERECMEALHRALDHAQRARPHALAQDEPYALALTDGSRGEVLMHLGRLDEAEDLLLSALELDRRCGYIALSWRVRCSLAELAMKRGQIAEALVDLKALLVETHGRDLGGTTSMRLQHAAYRAHKTLGQADEALQHLEQVQAIEHRRSVAQLMAQARFFVSRLEAEQSYSSPADRRRPALDTDDELLRDPLTGLGNRRCMESKMPALMRSAERGETPLTVALIDVDRFRAINDEHGTAVGDRVLQALAQMLRDNTRGRDLLLRWSGEEILVVLPDTIPDRAFEVCERLRQAVEAYDWRALSPGLDVTLSIGLANAPPYATDLLVARAESAMYRAKHLGRNRVALA</sequence>
<dbReference type="Gene3D" id="1.25.40.10">
    <property type="entry name" value="Tetratricopeptide repeat domain"/>
    <property type="match status" value="2"/>
</dbReference>
<dbReference type="InterPro" id="IPR000160">
    <property type="entry name" value="GGDEF_dom"/>
</dbReference>
<keyword evidence="4" id="KW-0808">Transferase</keyword>
<keyword evidence="4" id="KW-0548">Nucleotidyltransferase</keyword>
<evidence type="ECO:0000313" key="5">
    <source>
        <dbReference type="Proteomes" id="UP001285263"/>
    </source>
</evidence>
<accession>A0ABU5DU53</accession>
<dbReference type="InterPro" id="IPR043128">
    <property type="entry name" value="Rev_trsase/Diguanyl_cyclase"/>
</dbReference>
<reference evidence="4 5" key="1">
    <citation type="submission" date="2023-11" db="EMBL/GenBank/DDBJ databases">
        <title>Paucibacter sp. nov., isolated from fresh soil in Korea.</title>
        <authorList>
            <person name="Le N.T.T."/>
        </authorList>
    </citation>
    <scope>NUCLEOTIDE SEQUENCE [LARGE SCALE GENOMIC DNA]</scope>
    <source>
        <strain evidence="4 5">R3-3</strain>
    </source>
</reference>
<comment type="catalytic activity">
    <reaction evidence="2">
        <text>2 GTP = 3',3'-c-di-GMP + 2 diphosphate</text>
        <dbReference type="Rhea" id="RHEA:24898"/>
        <dbReference type="ChEBI" id="CHEBI:33019"/>
        <dbReference type="ChEBI" id="CHEBI:37565"/>
        <dbReference type="ChEBI" id="CHEBI:58805"/>
        <dbReference type="EC" id="2.7.7.65"/>
    </reaction>
</comment>
<proteinExistence type="predicted"/>
<dbReference type="CDD" id="cd01949">
    <property type="entry name" value="GGDEF"/>
    <property type="match status" value="1"/>
</dbReference>
<dbReference type="InterPro" id="IPR019734">
    <property type="entry name" value="TPR_rpt"/>
</dbReference>
<dbReference type="InterPro" id="IPR029787">
    <property type="entry name" value="Nucleotide_cyclase"/>
</dbReference>
<dbReference type="SMART" id="SM00028">
    <property type="entry name" value="TPR"/>
    <property type="match status" value="4"/>
</dbReference>
<dbReference type="InterPro" id="IPR011990">
    <property type="entry name" value="TPR-like_helical_dom_sf"/>
</dbReference>
<dbReference type="Proteomes" id="UP001285263">
    <property type="component" value="Unassembled WGS sequence"/>
</dbReference>
<dbReference type="SMART" id="SM00267">
    <property type="entry name" value="GGDEF"/>
    <property type="match status" value="1"/>
</dbReference>
<dbReference type="GO" id="GO:0052621">
    <property type="term" value="F:diguanylate cyclase activity"/>
    <property type="evidence" value="ECO:0007669"/>
    <property type="project" value="UniProtKB-EC"/>
</dbReference>
<dbReference type="Gene3D" id="3.30.70.270">
    <property type="match status" value="1"/>
</dbReference>
<dbReference type="Pfam" id="PF00990">
    <property type="entry name" value="GGDEF"/>
    <property type="match status" value="1"/>
</dbReference>
<evidence type="ECO:0000313" key="4">
    <source>
        <dbReference type="EMBL" id="MDY0748887.1"/>
    </source>
</evidence>
<dbReference type="PANTHER" id="PTHR45138:SF9">
    <property type="entry name" value="DIGUANYLATE CYCLASE DGCM-RELATED"/>
    <property type="match status" value="1"/>
</dbReference>
<evidence type="ECO:0000256" key="2">
    <source>
        <dbReference type="ARBA" id="ARBA00034247"/>
    </source>
</evidence>
<dbReference type="PANTHER" id="PTHR45138">
    <property type="entry name" value="REGULATORY COMPONENTS OF SENSORY TRANSDUCTION SYSTEM"/>
    <property type="match status" value="1"/>
</dbReference>
<dbReference type="SUPFAM" id="SSF55073">
    <property type="entry name" value="Nucleotide cyclase"/>
    <property type="match status" value="1"/>
</dbReference>
<dbReference type="EMBL" id="JAXCLA010000012">
    <property type="protein sequence ID" value="MDY0748887.1"/>
    <property type="molecule type" value="Genomic_DNA"/>
</dbReference>
<evidence type="ECO:0000256" key="1">
    <source>
        <dbReference type="ARBA" id="ARBA00012528"/>
    </source>
</evidence>
<keyword evidence="5" id="KW-1185">Reference proteome</keyword>
<name>A0ABU5DU53_9BURK</name>
<comment type="caution">
    <text evidence="4">The sequence shown here is derived from an EMBL/GenBank/DDBJ whole genome shotgun (WGS) entry which is preliminary data.</text>
</comment>
<gene>
    <name evidence="4" type="ORF">SNE35_30590</name>
</gene>
<protein>
    <recommendedName>
        <fullName evidence="1">diguanylate cyclase</fullName>
        <ecNumber evidence="1">2.7.7.65</ecNumber>
    </recommendedName>
</protein>
<dbReference type="Pfam" id="PF13424">
    <property type="entry name" value="TPR_12"/>
    <property type="match status" value="1"/>
</dbReference>
<feature type="domain" description="GGDEF" evidence="3">
    <location>
        <begin position="410"/>
        <end position="539"/>
    </location>
</feature>